<dbReference type="Proteomes" id="UP000177707">
    <property type="component" value="Unassembled WGS sequence"/>
</dbReference>
<protein>
    <submittedName>
        <fullName evidence="1">Uncharacterized protein</fullName>
    </submittedName>
</protein>
<reference evidence="1 2" key="1">
    <citation type="journal article" date="2016" name="Nat. Commun.">
        <title>Thousands of microbial genomes shed light on interconnected biogeochemical processes in an aquifer system.</title>
        <authorList>
            <person name="Anantharaman K."/>
            <person name="Brown C.T."/>
            <person name="Hug L.A."/>
            <person name="Sharon I."/>
            <person name="Castelle C.J."/>
            <person name="Probst A.J."/>
            <person name="Thomas B.C."/>
            <person name="Singh A."/>
            <person name="Wilkins M.J."/>
            <person name="Karaoz U."/>
            <person name="Brodie E.L."/>
            <person name="Williams K.H."/>
            <person name="Hubbard S.S."/>
            <person name="Banfield J.F."/>
        </authorList>
    </citation>
    <scope>NUCLEOTIDE SEQUENCE [LARGE SCALE GENOMIC DNA]</scope>
</reference>
<comment type="caution">
    <text evidence="1">The sequence shown here is derived from an EMBL/GenBank/DDBJ whole genome shotgun (WGS) entry which is preliminary data.</text>
</comment>
<dbReference type="AlphaFoldDB" id="A0A1G2TZV2"/>
<organism evidence="1 2">
    <name type="scientific">Candidatus Zambryskibacteria bacterium RIFCSPLOWO2_01_FULL_39_39</name>
    <dbReference type="NCBI Taxonomy" id="1802758"/>
    <lineage>
        <taxon>Bacteria</taxon>
        <taxon>Candidatus Zambryskiibacteriota</taxon>
    </lineage>
</organism>
<name>A0A1G2TZV2_9BACT</name>
<gene>
    <name evidence="1" type="ORF">A3A96_03640</name>
</gene>
<evidence type="ECO:0000313" key="1">
    <source>
        <dbReference type="EMBL" id="OHB02072.1"/>
    </source>
</evidence>
<evidence type="ECO:0000313" key="2">
    <source>
        <dbReference type="Proteomes" id="UP000177707"/>
    </source>
</evidence>
<dbReference type="EMBL" id="MHWB01000008">
    <property type="protein sequence ID" value="OHB02072.1"/>
    <property type="molecule type" value="Genomic_DNA"/>
</dbReference>
<accession>A0A1G2TZV2</accession>
<proteinExistence type="predicted"/>
<sequence length="139" mass="15617">MQNLTTTEGVVRTDPRQVEILKNAGFVHVTGLVVRNKFGGQWILRPANEHLRGYFGFCLGSALLVAVTEVGEWWISSADHHDVTGKALKTVCPKGRHTEINQEMSFIEGTFFVPYALLKRVYDPYCRPYASENKSSSEV</sequence>